<dbReference type="InterPro" id="IPR000719">
    <property type="entry name" value="Prot_kinase_dom"/>
</dbReference>
<reference evidence="14" key="1">
    <citation type="submission" date="2021-01" db="EMBL/GenBank/DDBJ databases">
        <authorList>
            <person name="Li R."/>
            <person name="Bekaert M."/>
        </authorList>
    </citation>
    <scope>NUCLEOTIDE SEQUENCE</scope>
    <source>
        <strain evidence="14">Farmed</strain>
    </source>
</reference>
<evidence type="ECO:0000256" key="10">
    <source>
        <dbReference type="ARBA" id="ARBA00051693"/>
    </source>
</evidence>
<dbReference type="InterPro" id="IPR011009">
    <property type="entry name" value="Kinase-like_dom_sf"/>
</dbReference>
<organism evidence="14 15">
    <name type="scientific">Acanthosepion pharaonis</name>
    <name type="common">Pharaoh cuttlefish</name>
    <name type="synonym">Sepia pharaonis</name>
    <dbReference type="NCBI Taxonomy" id="158019"/>
    <lineage>
        <taxon>Eukaryota</taxon>
        <taxon>Metazoa</taxon>
        <taxon>Spiralia</taxon>
        <taxon>Lophotrochozoa</taxon>
        <taxon>Mollusca</taxon>
        <taxon>Cephalopoda</taxon>
        <taxon>Coleoidea</taxon>
        <taxon>Decapodiformes</taxon>
        <taxon>Sepiida</taxon>
        <taxon>Sepiina</taxon>
        <taxon>Sepiidae</taxon>
        <taxon>Acanthosepion</taxon>
    </lineage>
</organism>
<accession>A0A812CGI6</accession>
<comment type="catalytic activity">
    <reaction evidence="9">
        <text>L-threonyl-[protein] + ATP = O-phospho-L-threonyl-[protein] + ADP + H(+)</text>
        <dbReference type="Rhea" id="RHEA:46608"/>
        <dbReference type="Rhea" id="RHEA-COMP:11060"/>
        <dbReference type="Rhea" id="RHEA-COMP:11605"/>
        <dbReference type="ChEBI" id="CHEBI:15378"/>
        <dbReference type="ChEBI" id="CHEBI:30013"/>
        <dbReference type="ChEBI" id="CHEBI:30616"/>
        <dbReference type="ChEBI" id="CHEBI:61977"/>
        <dbReference type="ChEBI" id="CHEBI:456216"/>
        <dbReference type="EC" id="2.7.12.2"/>
    </reaction>
</comment>
<dbReference type="PROSITE" id="PS00108">
    <property type="entry name" value="PROTEIN_KINASE_ST"/>
    <property type="match status" value="1"/>
</dbReference>
<dbReference type="SUPFAM" id="SSF56112">
    <property type="entry name" value="Protein kinase-like (PK-like)"/>
    <property type="match status" value="1"/>
</dbReference>
<keyword evidence="15" id="KW-1185">Reference proteome</keyword>
<dbReference type="Pfam" id="PF00069">
    <property type="entry name" value="Pkinase"/>
    <property type="match status" value="1"/>
</dbReference>
<sequence length="333" mass="38050">MSYLSLSNVNKRRSSLHGLNSEMCCKIDGETIQCHVNELIQKQVIGHGAFGMVFEMLHKPSQKVMAVKKLKLITSDADKQKSICRDLDISKLADSQYTVRFYGALLHEGDVWICMEIMDLSLERFYLQAKELGQTIPEEFLSKVTFSVLSGLIYLKETLKIIHRDVKPSNILINSDGVVRICDFGISGPLVDSIAQTKDAGCKAYMAPERIDPRLSSSDYDTRSDVWSLGITLVELGNCCYPYKLSANPFALVEQIVKGEPPKLAKGKYSVVFENFIQQCLEKEKHHRSKYKNLINHPFIQKANKLNFDMKRYATEIIEEYRKKPNIYENEYL</sequence>
<dbReference type="SMART" id="SM00220">
    <property type="entry name" value="S_TKc"/>
    <property type="match status" value="1"/>
</dbReference>
<dbReference type="PROSITE" id="PS00107">
    <property type="entry name" value="PROTEIN_KINASE_ATP"/>
    <property type="match status" value="1"/>
</dbReference>
<protein>
    <recommendedName>
        <fullName evidence="7">mitogen-activated protein kinase kinase</fullName>
        <ecNumber evidence="7">2.7.12.2</ecNumber>
    </recommendedName>
</protein>
<proteinExistence type="inferred from homology"/>
<evidence type="ECO:0000256" key="5">
    <source>
        <dbReference type="ARBA" id="ARBA00022840"/>
    </source>
</evidence>
<evidence type="ECO:0000256" key="11">
    <source>
        <dbReference type="PROSITE-ProRule" id="PRU10141"/>
    </source>
</evidence>
<dbReference type="GO" id="GO:0004708">
    <property type="term" value="F:MAP kinase kinase activity"/>
    <property type="evidence" value="ECO:0007669"/>
    <property type="project" value="UniProtKB-EC"/>
</dbReference>
<keyword evidence="1 12" id="KW-0723">Serine/threonine-protein kinase</keyword>
<keyword evidence="2 14" id="KW-0808">Transferase</keyword>
<keyword evidence="3 11" id="KW-0547">Nucleotide-binding</keyword>
<evidence type="ECO:0000256" key="7">
    <source>
        <dbReference type="ARBA" id="ARBA00038999"/>
    </source>
</evidence>
<feature type="domain" description="Protein kinase" evidence="13">
    <location>
        <begin position="39"/>
        <end position="300"/>
    </location>
</feature>
<dbReference type="PANTHER" id="PTHR48013:SF15">
    <property type="entry name" value="DUAL SPECIFICITY MITOGEN-ACTIVATED PROTEIN KINASE KINASE 4"/>
    <property type="match status" value="1"/>
</dbReference>
<name>A0A812CGI6_ACAPH</name>
<dbReference type="Proteomes" id="UP000597762">
    <property type="component" value="Unassembled WGS sequence"/>
</dbReference>
<evidence type="ECO:0000256" key="6">
    <source>
        <dbReference type="ARBA" id="ARBA00038035"/>
    </source>
</evidence>
<evidence type="ECO:0000256" key="3">
    <source>
        <dbReference type="ARBA" id="ARBA00022741"/>
    </source>
</evidence>
<evidence type="ECO:0000256" key="9">
    <source>
        <dbReference type="ARBA" id="ARBA00049299"/>
    </source>
</evidence>
<evidence type="ECO:0000313" key="15">
    <source>
        <dbReference type="Proteomes" id="UP000597762"/>
    </source>
</evidence>
<dbReference type="FunFam" id="1.10.510.10:FF:000432">
    <property type="entry name" value="mitogen-activated protein kinase kinase 3"/>
    <property type="match status" value="1"/>
</dbReference>
<evidence type="ECO:0000259" key="13">
    <source>
        <dbReference type="PROSITE" id="PS50011"/>
    </source>
</evidence>
<evidence type="ECO:0000256" key="8">
    <source>
        <dbReference type="ARBA" id="ARBA00049014"/>
    </source>
</evidence>
<comment type="caution">
    <text evidence="14">The sequence shown here is derived from an EMBL/GenBank/DDBJ whole genome shotgun (WGS) entry which is preliminary data.</text>
</comment>
<evidence type="ECO:0000256" key="2">
    <source>
        <dbReference type="ARBA" id="ARBA00022679"/>
    </source>
</evidence>
<gene>
    <name evidence="14" type="ORF">SPHA_35598</name>
</gene>
<comment type="catalytic activity">
    <reaction evidence="10">
        <text>L-tyrosyl-[protein] + ATP = O-phospho-L-tyrosyl-[protein] + ADP + H(+)</text>
        <dbReference type="Rhea" id="RHEA:10596"/>
        <dbReference type="Rhea" id="RHEA-COMP:10136"/>
        <dbReference type="Rhea" id="RHEA-COMP:20101"/>
        <dbReference type="ChEBI" id="CHEBI:15378"/>
        <dbReference type="ChEBI" id="CHEBI:30616"/>
        <dbReference type="ChEBI" id="CHEBI:46858"/>
        <dbReference type="ChEBI" id="CHEBI:61978"/>
        <dbReference type="ChEBI" id="CHEBI:456216"/>
        <dbReference type="EC" id="2.7.12.2"/>
    </reaction>
</comment>
<dbReference type="EC" id="2.7.12.2" evidence="7"/>
<evidence type="ECO:0000313" key="14">
    <source>
        <dbReference type="EMBL" id="CAE1267417.1"/>
    </source>
</evidence>
<evidence type="ECO:0000256" key="4">
    <source>
        <dbReference type="ARBA" id="ARBA00022777"/>
    </source>
</evidence>
<dbReference type="OrthoDB" id="10252354at2759"/>
<dbReference type="GO" id="GO:0005524">
    <property type="term" value="F:ATP binding"/>
    <property type="evidence" value="ECO:0007669"/>
    <property type="project" value="UniProtKB-UniRule"/>
</dbReference>
<dbReference type="AlphaFoldDB" id="A0A812CGI6"/>
<evidence type="ECO:0000256" key="1">
    <source>
        <dbReference type="ARBA" id="ARBA00022527"/>
    </source>
</evidence>
<comment type="catalytic activity">
    <reaction evidence="8">
        <text>L-seryl-[protein] + ATP = O-phospho-L-seryl-[protein] + ADP + H(+)</text>
        <dbReference type="Rhea" id="RHEA:17989"/>
        <dbReference type="Rhea" id="RHEA-COMP:9863"/>
        <dbReference type="Rhea" id="RHEA-COMP:11604"/>
        <dbReference type="ChEBI" id="CHEBI:15378"/>
        <dbReference type="ChEBI" id="CHEBI:29999"/>
        <dbReference type="ChEBI" id="CHEBI:30616"/>
        <dbReference type="ChEBI" id="CHEBI:83421"/>
        <dbReference type="ChEBI" id="CHEBI:456216"/>
        <dbReference type="EC" id="2.7.12.2"/>
    </reaction>
</comment>
<feature type="binding site" evidence="11">
    <location>
        <position position="69"/>
    </location>
    <ligand>
        <name>ATP</name>
        <dbReference type="ChEBI" id="CHEBI:30616"/>
    </ligand>
</feature>
<dbReference type="EMBL" id="CAHIKZ030001536">
    <property type="protein sequence ID" value="CAE1267417.1"/>
    <property type="molecule type" value="Genomic_DNA"/>
</dbReference>
<comment type="similarity">
    <text evidence="6">Belongs to the protein kinase superfamily. STE Ser/Thr protein kinase family. MAP kinase kinase subfamily.</text>
</comment>
<keyword evidence="4" id="KW-0418">Kinase</keyword>
<dbReference type="PANTHER" id="PTHR48013">
    <property type="entry name" value="DUAL SPECIFICITY MITOGEN-ACTIVATED PROTEIN KINASE KINASE 5-RELATED"/>
    <property type="match status" value="1"/>
</dbReference>
<evidence type="ECO:0000256" key="12">
    <source>
        <dbReference type="RuleBase" id="RU000304"/>
    </source>
</evidence>
<keyword evidence="5 11" id="KW-0067">ATP-binding</keyword>
<dbReference type="GO" id="GO:0004674">
    <property type="term" value="F:protein serine/threonine kinase activity"/>
    <property type="evidence" value="ECO:0007669"/>
    <property type="project" value="UniProtKB-KW"/>
</dbReference>
<dbReference type="Gene3D" id="3.30.200.20">
    <property type="entry name" value="Phosphorylase Kinase, domain 1"/>
    <property type="match status" value="1"/>
</dbReference>
<dbReference type="Gene3D" id="1.10.510.10">
    <property type="entry name" value="Transferase(Phosphotransferase) domain 1"/>
    <property type="match status" value="1"/>
</dbReference>
<dbReference type="InterPro" id="IPR008271">
    <property type="entry name" value="Ser/Thr_kinase_AS"/>
</dbReference>
<dbReference type="PROSITE" id="PS50011">
    <property type="entry name" value="PROTEIN_KINASE_DOM"/>
    <property type="match status" value="1"/>
</dbReference>
<dbReference type="FunFam" id="3.30.200.20:FF:000040">
    <property type="entry name" value="Dual specificity mitogen-activated protein kinase kinase"/>
    <property type="match status" value="1"/>
</dbReference>
<dbReference type="InterPro" id="IPR017441">
    <property type="entry name" value="Protein_kinase_ATP_BS"/>
</dbReference>